<dbReference type="EMBL" id="BSYO01000006">
    <property type="protein sequence ID" value="GMH05698.1"/>
    <property type="molecule type" value="Genomic_DNA"/>
</dbReference>
<protein>
    <submittedName>
        <fullName evidence="2">Uncharacterized protein</fullName>
    </submittedName>
</protein>
<evidence type="ECO:0000313" key="2">
    <source>
        <dbReference type="EMBL" id="GMH05698.1"/>
    </source>
</evidence>
<gene>
    <name evidence="2" type="ORF">Nepgr_007538</name>
</gene>
<dbReference type="SUPFAM" id="SSF48113">
    <property type="entry name" value="Heme-dependent peroxidases"/>
    <property type="match status" value="1"/>
</dbReference>
<dbReference type="GO" id="GO:0004601">
    <property type="term" value="F:peroxidase activity"/>
    <property type="evidence" value="ECO:0007669"/>
    <property type="project" value="InterPro"/>
</dbReference>
<proteinExistence type="predicted"/>
<feature type="region of interest" description="Disordered" evidence="1">
    <location>
        <begin position="395"/>
        <end position="417"/>
    </location>
</feature>
<dbReference type="Gene3D" id="1.10.520.10">
    <property type="match status" value="1"/>
</dbReference>
<dbReference type="GO" id="GO:0006979">
    <property type="term" value="P:response to oxidative stress"/>
    <property type="evidence" value="ECO:0007669"/>
    <property type="project" value="InterPro"/>
</dbReference>
<comment type="caution">
    <text evidence="2">The sequence shown here is derived from an EMBL/GenBank/DDBJ whole genome shotgun (WGS) entry which is preliminary data.</text>
</comment>
<dbReference type="InterPro" id="IPR010255">
    <property type="entry name" value="Haem_peroxidase_sf"/>
</dbReference>
<accession>A0AAD3XIE0</accession>
<keyword evidence="3" id="KW-1185">Reference proteome</keyword>
<dbReference type="Proteomes" id="UP001279734">
    <property type="component" value="Unassembled WGS sequence"/>
</dbReference>
<name>A0AAD3XIE0_NEPGR</name>
<evidence type="ECO:0000313" key="3">
    <source>
        <dbReference type="Proteomes" id="UP001279734"/>
    </source>
</evidence>
<dbReference type="GO" id="GO:0020037">
    <property type="term" value="F:heme binding"/>
    <property type="evidence" value="ECO:0007669"/>
    <property type="project" value="InterPro"/>
</dbReference>
<reference evidence="2" key="1">
    <citation type="submission" date="2023-05" db="EMBL/GenBank/DDBJ databases">
        <title>Nepenthes gracilis genome sequencing.</title>
        <authorList>
            <person name="Fukushima K."/>
        </authorList>
    </citation>
    <scope>NUCLEOTIDE SEQUENCE</scope>
    <source>
        <strain evidence="2">SING2019-196</strain>
    </source>
</reference>
<sequence length="417" mass="45989">MVAQDKAMAYVGQLLSTPTQDSSHLEDYQLVELATLGKERIPERVEYDRGANARVFLRLCMMFPTSHALSSYGLPISQNLCLTDSPLFSMSKETLRSIKTLVELRCNSPPMKGLVTCCKSSKVYPEFKDVYKVMEISNVARRCSPSHTALKHNVNIRGCQFGKKALGKIYIHFLSGTEAVSLCGDPNIQIQLGRLSSMASDPEGRTPGESFEASGLQQCFKRKWLISCIIFMTQEPVALSGTHKLKSQSFGNPTVFDQLLWLSSAGMSSMIGLPSDRALEEDDDIHLISGMEMSSLTTSSSPSPRFLESLPLSIEDREIASHSTVVSTKMSPSSATSFCMSLVAELWSCPLFMTVSRKDSLLAVFPLCVRFKSDASPIVGLRLLSQSFIPHGSRRNLRASRRPLRHRGGEMRGGEGL</sequence>
<dbReference type="Gene3D" id="1.10.420.10">
    <property type="entry name" value="Peroxidase, domain 2"/>
    <property type="match status" value="1"/>
</dbReference>
<feature type="compositionally biased region" description="Basic residues" evidence="1">
    <location>
        <begin position="395"/>
        <end position="406"/>
    </location>
</feature>
<feature type="compositionally biased region" description="Basic and acidic residues" evidence="1">
    <location>
        <begin position="407"/>
        <end position="417"/>
    </location>
</feature>
<evidence type="ECO:0000256" key="1">
    <source>
        <dbReference type="SAM" id="MobiDB-lite"/>
    </source>
</evidence>
<dbReference type="AlphaFoldDB" id="A0AAD3XIE0"/>
<organism evidence="2 3">
    <name type="scientific">Nepenthes gracilis</name>
    <name type="common">Slender pitcher plant</name>
    <dbReference type="NCBI Taxonomy" id="150966"/>
    <lineage>
        <taxon>Eukaryota</taxon>
        <taxon>Viridiplantae</taxon>
        <taxon>Streptophyta</taxon>
        <taxon>Embryophyta</taxon>
        <taxon>Tracheophyta</taxon>
        <taxon>Spermatophyta</taxon>
        <taxon>Magnoliopsida</taxon>
        <taxon>eudicotyledons</taxon>
        <taxon>Gunneridae</taxon>
        <taxon>Pentapetalae</taxon>
        <taxon>Caryophyllales</taxon>
        <taxon>Nepenthaceae</taxon>
        <taxon>Nepenthes</taxon>
    </lineage>
</organism>